<dbReference type="Pfam" id="PF02992">
    <property type="entry name" value="Transposase_21"/>
    <property type="match status" value="1"/>
</dbReference>
<organism evidence="2 3">
    <name type="scientific">Candolleomyces eurysporus</name>
    <dbReference type="NCBI Taxonomy" id="2828524"/>
    <lineage>
        <taxon>Eukaryota</taxon>
        <taxon>Fungi</taxon>
        <taxon>Dikarya</taxon>
        <taxon>Basidiomycota</taxon>
        <taxon>Agaricomycotina</taxon>
        <taxon>Agaricomycetes</taxon>
        <taxon>Agaricomycetidae</taxon>
        <taxon>Agaricales</taxon>
        <taxon>Agaricineae</taxon>
        <taxon>Psathyrellaceae</taxon>
        <taxon>Candolleomyces</taxon>
    </lineage>
</organism>
<proteinExistence type="predicted"/>
<feature type="region of interest" description="Disordered" evidence="1">
    <location>
        <begin position="426"/>
        <end position="447"/>
    </location>
</feature>
<dbReference type="EMBL" id="JANBPK010000752">
    <property type="protein sequence ID" value="KAJ2933045.1"/>
    <property type="molecule type" value="Genomic_DNA"/>
</dbReference>
<dbReference type="OrthoDB" id="3257409at2759"/>
<accession>A0A9W8JE71</accession>
<evidence type="ECO:0008006" key="4">
    <source>
        <dbReference type="Google" id="ProtNLM"/>
    </source>
</evidence>
<feature type="region of interest" description="Disordered" evidence="1">
    <location>
        <begin position="24"/>
        <end position="55"/>
    </location>
</feature>
<feature type="non-terminal residue" evidence="2">
    <location>
        <position position="1"/>
    </location>
</feature>
<keyword evidence="3" id="KW-1185">Reference proteome</keyword>
<protein>
    <recommendedName>
        <fullName evidence="4">Transposase domain-containing protein</fullName>
    </recommendedName>
</protein>
<evidence type="ECO:0000313" key="2">
    <source>
        <dbReference type="EMBL" id="KAJ2933045.1"/>
    </source>
</evidence>
<dbReference type="Proteomes" id="UP001140091">
    <property type="component" value="Unassembled WGS sequence"/>
</dbReference>
<dbReference type="InterPro" id="IPR004242">
    <property type="entry name" value="Transposase_21"/>
</dbReference>
<evidence type="ECO:0000256" key="1">
    <source>
        <dbReference type="SAM" id="MobiDB-lite"/>
    </source>
</evidence>
<name>A0A9W8JE71_9AGAR</name>
<sequence length="447" mass="50690">MEPILFTTSLRLLSDPVDNVALAVENPPSPPTAPSPRMTWAASPSPSPGPTPNALSDMANSKGVVNDILDGWTQTTACQRTTIEDVDEEENRDVARPYGSEEEGFFDYSREDEYHLNMDLLSEEMEEEMERLIADFTAEIDEGDMDMLRAYNLKLVDNLSDATFAHLPQAFPKHHIASLKVTRKRVEHLAQFQPQPFDSCINSCLCYVGPNAELQSCRFCGEPRLNPSGKPRKRFNYVPLIPRLSALYQSPEMIEKMAYRHQRQSQDGVFEDVFDGEIYKSLRETKVIVGDVEQDYTFFQDETDIALGFATDGFAPFKNRKQTCWPLLVYNYNLPPDIRFHHEHLICLLELALGVKTFHKVYDRFFSLKAYPILGGGDMPAVSMILLMKGHNGIYPCRMCKIRGILKPGGTTYYAPLVSPRSLPVPPDHPQSYDPSNLPLRSHEEFI</sequence>
<reference evidence="2" key="1">
    <citation type="submission" date="2022-06" db="EMBL/GenBank/DDBJ databases">
        <title>Genome Sequence of Candolleomyces eurysporus.</title>
        <authorList>
            <person name="Buettner E."/>
        </authorList>
    </citation>
    <scope>NUCLEOTIDE SEQUENCE</scope>
    <source>
        <strain evidence="2">VTCC 930004</strain>
    </source>
</reference>
<evidence type="ECO:0000313" key="3">
    <source>
        <dbReference type="Proteomes" id="UP001140091"/>
    </source>
</evidence>
<comment type="caution">
    <text evidence="2">The sequence shown here is derived from an EMBL/GenBank/DDBJ whole genome shotgun (WGS) entry which is preliminary data.</text>
</comment>
<gene>
    <name evidence="2" type="ORF">H1R20_g4053</name>
</gene>
<dbReference type="AlphaFoldDB" id="A0A9W8JE71"/>